<gene>
    <name evidence="1" type="ORF">AB4874_09095</name>
</gene>
<evidence type="ECO:0000313" key="1">
    <source>
        <dbReference type="EMBL" id="MEX1661806.1"/>
    </source>
</evidence>
<dbReference type="RefSeq" id="WP_368391747.1">
    <property type="nucleotide sequence ID" value="NZ_JBFRYC010000004.1"/>
</dbReference>
<dbReference type="InterPro" id="IPR045516">
    <property type="entry name" value="DUF6477"/>
</dbReference>
<keyword evidence="2" id="KW-1185">Reference proteome</keyword>
<accession>A0ABV3TJS7</accession>
<comment type="caution">
    <text evidence="1">The sequence shown here is derived from an EMBL/GenBank/DDBJ whole genome shotgun (WGS) entry which is preliminary data.</text>
</comment>
<reference evidence="1 2" key="1">
    <citation type="journal article" date="2011" name="Int. J. Syst. Evol. Microbiol.">
        <title>Zhongshania antarctica gen. nov., sp. nov. and Zhongshania guokunii sp. nov., gammaproteobacteria respectively isolated from coastal attached (fast) ice and surface seawater of the Antarctic.</title>
        <authorList>
            <person name="Li H.J."/>
            <person name="Zhang X.Y."/>
            <person name="Chen C.X."/>
            <person name="Zhang Y.J."/>
            <person name="Gao Z.M."/>
            <person name="Yu Y."/>
            <person name="Chen X.L."/>
            <person name="Chen B."/>
            <person name="Zhang Y.Z."/>
        </authorList>
    </citation>
    <scope>NUCLEOTIDE SEQUENCE [LARGE SCALE GENOMIC DNA]</scope>
    <source>
        <strain evidence="1 2">15-R06ZXC-3</strain>
    </source>
</reference>
<name>A0ABV3TJS7_9RHOB</name>
<proteinExistence type="predicted"/>
<evidence type="ECO:0000313" key="2">
    <source>
        <dbReference type="Proteomes" id="UP001557465"/>
    </source>
</evidence>
<sequence>MTAPILTPLIPDLHQSLAALRRPQLLVRAARFGAQEYNRKRDLKRLLRVPVLPRPTAALSQLIEIETEQDALRRAGEASYSLTHHIDLLIAVMGEARLLARDADTA</sequence>
<dbReference type="Proteomes" id="UP001557465">
    <property type="component" value="Unassembled WGS sequence"/>
</dbReference>
<protein>
    <submittedName>
        <fullName evidence="1">DUF6477 family protein</fullName>
    </submittedName>
</protein>
<dbReference type="EMBL" id="JBFRYC010000004">
    <property type="protein sequence ID" value="MEX1661806.1"/>
    <property type="molecule type" value="Genomic_DNA"/>
</dbReference>
<dbReference type="Pfam" id="PF20083">
    <property type="entry name" value="DUF6477"/>
    <property type="match status" value="1"/>
</dbReference>
<organism evidence="1 2">
    <name type="scientific">Thioclava arctica</name>
    <dbReference type="NCBI Taxonomy" id="3238301"/>
    <lineage>
        <taxon>Bacteria</taxon>
        <taxon>Pseudomonadati</taxon>
        <taxon>Pseudomonadota</taxon>
        <taxon>Alphaproteobacteria</taxon>
        <taxon>Rhodobacterales</taxon>
        <taxon>Paracoccaceae</taxon>
        <taxon>Thioclava</taxon>
    </lineage>
</organism>